<dbReference type="SUPFAM" id="SSF117281">
    <property type="entry name" value="Kelch motif"/>
    <property type="match status" value="2"/>
</dbReference>
<dbReference type="PANTHER" id="PTHR47972:SF35">
    <property type="entry name" value="KINESIN-LIKE PROTEIN KIN-14Q"/>
    <property type="match status" value="1"/>
</dbReference>
<dbReference type="InterPro" id="IPR027417">
    <property type="entry name" value="P-loop_NTPase"/>
</dbReference>
<dbReference type="GO" id="GO:0015630">
    <property type="term" value="C:microtubule cytoskeleton"/>
    <property type="evidence" value="ECO:0007669"/>
    <property type="project" value="TreeGrafter"/>
</dbReference>
<dbReference type="InterPro" id="IPR021720">
    <property type="entry name" value="Malectin_dom"/>
</dbReference>
<dbReference type="Proteomes" id="UP000823749">
    <property type="component" value="Chromosome 6"/>
</dbReference>
<accession>A0AAV6K0F5</accession>
<comment type="caution">
    <text evidence="5">The sequence shown here is derived from an EMBL/GenBank/DDBJ whole genome shotgun (WGS) entry which is preliminary data.</text>
</comment>
<dbReference type="GO" id="GO:0008017">
    <property type="term" value="F:microtubule binding"/>
    <property type="evidence" value="ECO:0007669"/>
    <property type="project" value="InterPro"/>
</dbReference>
<feature type="region of interest" description="Disordered" evidence="2">
    <location>
        <begin position="661"/>
        <end position="689"/>
    </location>
</feature>
<dbReference type="CDD" id="cd22265">
    <property type="entry name" value="UDM1_RNF168"/>
    <property type="match status" value="1"/>
</dbReference>
<dbReference type="Pfam" id="PF01344">
    <property type="entry name" value="Kelch_1"/>
    <property type="match status" value="1"/>
</dbReference>
<feature type="coiled-coil region" evidence="1">
    <location>
        <begin position="940"/>
        <end position="977"/>
    </location>
</feature>
<dbReference type="SUPFAM" id="SSF52540">
    <property type="entry name" value="P-loop containing nucleoside triphosphate hydrolases"/>
    <property type="match status" value="1"/>
</dbReference>
<organism evidence="5 6">
    <name type="scientific">Rhododendron griersonianum</name>
    <dbReference type="NCBI Taxonomy" id="479676"/>
    <lineage>
        <taxon>Eukaryota</taxon>
        <taxon>Viridiplantae</taxon>
        <taxon>Streptophyta</taxon>
        <taxon>Embryophyta</taxon>
        <taxon>Tracheophyta</taxon>
        <taxon>Spermatophyta</taxon>
        <taxon>Magnoliopsida</taxon>
        <taxon>eudicotyledons</taxon>
        <taxon>Gunneridae</taxon>
        <taxon>Pentapetalae</taxon>
        <taxon>asterids</taxon>
        <taxon>Ericales</taxon>
        <taxon>Ericaceae</taxon>
        <taxon>Ericoideae</taxon>
        <taxon>Rhodoreae</taxon>
        <taxon>Rhododendron</taxon>
    </lineage>
</organism>
<protein>
    <recommendedName>
        <fullName evidence="7">Malectin domain-containing protein</fullName>
    </recommendedName>
</protein>
<keyword evidence="1" id="KW-0175">Coiled coil</keyword>
<dbReference type="InterPro" id="IPR015915">
    <property type="entry name" value="Kelch-typ_b-propeller"/>
</dbReference>
<feature type="domain" description="Malectin" evidence="3">
    <location>
        <begin position="789"/>
        <end position="902"/>
    </location>
</feature>
<dbReference type="EMBL" id="JACTNZ010000006">
    <property type="protein sequence ID" value="KAG5545911.1"/>
    <property type="molecule type" value="Genomic_DNA"/>
</dbReference>
<dbReference type="Gene3D" id="2.120.10.80">
    <property type="entry name" value="Kelch-type beta propeller"/>
    <property type="match status" value="3"/>
</dbReference>
<dbReference type="Pfam" id="PF16796">
    <property type="entry name" value="Microtub_bd"/>
    <property type="match status" value="1"/>
</dbReference>
<sequence>MNTTSAEEGQQPCSWIPKQKTHLKLVYIYIQKRPTPDSLMGEDDFPYEWVVDKDMMMMTSEEEEEEEEGGGGGTAPPGDCWGRRSVVGDMNTTSAEEGQQPCSWIPKQKTHLKLVYICIQKRPTPDSLMGEDDFLYEWVVDKDMMMMTSEEEEEEEGGGGGTAPPGDCWVVDKDMMMMTSEEEEEEEGGEGGAVGSCIYALGGIFPRLSLKWLETGGEIQTLLTQGYFCDVACPEEGWKRGPDLKHGRFKGTAAALSGRIYMFGGTSYFLDSEKQCSERPYTEVLDAASDSWISLSPAPPTLAYYKGNDHLNEVFVPAEVYGARLLPDGRILLHSVCSIVSYDVQADSFSFFDDDFGRVACNGAVLLDGVLFFYREERGVFGYDVVNRKWFPFPVRGLRNGTVLPYDDEFPIFLLHLGGGRLCIGKIDFKNVIFLPVFFFDVARPEEDWKRGSELNCGRFHGSAAAPNGRIYVFGGINFGDDSVVAGTKPAQKTYEASETLRYDDSRSNELPKGGKRLPSARKSLSSSSMVSSTFFNGRFVAESSFDGATSVTNLAFNSLPIVQAMRTIKNLPALDTERERRRKIMIMELGALCGLSCNRTIILREEFHSLELLVCFHDHTATSGSAFAPSLSMEDDGQWHDPLLITDVSWQNEQNSHSHYPLISRLPSSQTSIMEDPDDSHPRSNDGRSMLQFSLTSPNLVICAGSPDMPMRSYEESPRFLRGASIELSLENGINGPETGGDQETPGASKFPASWQLGEEDSFTDASLELLPMPISEDNLSTKPLPVIGINAGSLEGATTLDGANFKEDICFTGGDTLRTETKIGDGEGLVVYQTARFGNFSYRLKTLERGNYIVDLHLAEIVFTDGPPGMRVFDVYIQEQKVVSCIDIYARVGANKPLVIPNLKAFVNGFGEVELIKATEMSQITETEPPKDTGEYEVEQIEKLQVEYECQKRELTETRKALEKLKRENESKSRECQEAWRSLKDLQNELMRKSMHVGSLAFAIEGQVKEKSRWFSSMRDLKRKLKLLKMDQIKLSEEALSYKKCLVDMNDMSSIIQSKVNEQVELHNDIKNKFVKGAKERKELYNKILELKGNIRVFCRCRPLNTDEIAAGASMAMDFEAAKDARRHNGTAAALNGRIYVFGGTSYFLDSDKECLERPYTEVLDPASDSWISLSPAPPPPAYKRILLHSVCSIVSYDVQADSFSFFENYFGGVACNAAVPLDGVLFFYREERGVFGYDVVNRKWFPSPVMGLRNGTVLPYDDKYPTFLRHLGGEGCASSGLPV</sequence>
<evidence type="ECO:0000256" key="2">
    <source>
        <dbReference type="SAM" id="MobiDB-lite"/>
    </source>
</evidence>
<gene>
    <name evidence="5" type="ORF">RHGRI_018166</name>
</gene>
<feature type="domain" description="Spindle pole body-associated protein Vik1/Cik1 microtubule binding" evidence="4">
    <location>
        <begin position="1080"/>
        <end position="1125"/>
    </location>
</feature>
<dbReference type="GO" id="GO:0003777">
    <property type="term" value="F:microtubule motor activity"/>
    <property type="evidence" value="ECO:0007669"/>
    <property type="project" value="InterPro"/>
</dbReference>
<dbReference type="PANTHER" id="PTHR47972">
    <property type="entry name" value="KINESIN-LIKE PROTEIN KLP-3"/>
    <property type="match status" value="1"/>
</dbReference>
<evidence type="ECO:0000313" key="5">
    <source>
        <dbReference type="EMBL" id="KAG5545911.1"/>
    </source>
</evidence>
<evidence type="ECO:0008006" key="7">
    <source>
        <dbReference type="Google" id="ProtNLM"/>
    </source>
</evidence>
<dbReference type="Gene3D" id="2.60.120.430">
    <property type="entry name" value="Galactose-binding lectin"/>
    <property type="match status" value="1"/>
</dbReference>
<feature type="region of interest" description="Disordered" evidence="2">
    <location>
        <begin position="59"/>
        <end position="86"/>
    </location>
</feature>
<name>A0AAV6K0F5_9ERIC</name>
<dbReference type="GO" id="GO:0007018">
    <property type="term" value="P:microtubule-based movement"/>
    <property type="evidence" value="ECO:0007669"/>
    <property type="project" value="InterPro"/>
</dbReference>
<keyword evidence="6" id="KW-1185">Reference proteome</keyword>
<evidence type="ECO:0000259" key="4">
    <source>
        <dbReference type="Pfam" id="PF16796"/>
    </source>
</evidence>
<dbReference type="InterPro" id="IPR031852">
    <property type="entry name" value="Vik1/Cik1_MT-bd"/>
</dbReference>
<reference evidence="5 6" key="1">
    <citation type="submission" date="2020-08" db="EMBL/GenBank/DDBJ databases">
        <title>Plant Genome Project.</title>
        <authorList>
            <person name="Zhang R.-G."/>
        </authorList>
    </citation>
    <scope>NUCLEOTIDE SEQUENCE [LARGE SCALE GENOMIC DNA]</scope>
    <source>
        <strain evidence="5">WSP0</strain>
        <tissue evidence="5">Leaf</tissue>
    </source>
</reference>
<dbReference type="Pfam" id="PF11721">
    <property type="entry name" value="Malectin"/>
    <property type="match status" value="1"/>
</dbReference>
<evidence type="ECO:0000256" key="1">
    <source>
        <dbReference type="SAM" id="Coils"/>
    </source>
</evidence>
<evidence type="ECO:0000259" key="3">
    <source>
        <dbReference type="Pfam" id="PF11721"/>
    </source>
</evidence>
<evidence type="ECO:0000313" key="6">
    <source>
        <dbReference type="Proteomes" id="UP000823749"/>
    </source>
</evidence>
<feature type="compositionally biased region" description="Acidic residues" evidence="2">
    <location>
        <begin position="60"/>
        <end position="69"/>
    </location>
</feature>
<proteinExistence type="predicted"/>
<dbReference type="InterPro" id="IPR027640">
    <property type="entry name" value="Kinesin-like_fam"/>
</dbReference>
<dbReference type="InterPro" id="IPR006652">
    <property type="entry name" value="Kelch_1"/>
</dbReference>